<accession>A0ABY9JR82</accession>
<evidence type="ECO:0000313" key="1">
    <source>
        <dbReference type="EMBL" id="WLR41324.1"/>
    </source>
</evidence>
<dbReference type="Proteomes" id="UP001197974">
    <property type="component" value="Chromosome"/>
</dbReference>
<name>A0ABY9JR82_9BACI</name>
<dbReference type="RefSeq" id="WP_264189900.1">
    <property type="nucleotide sequence ID" value="NZ_CP129013.1"/>
</dbReference>
<dbReference type="EMBL" id="CP129013">
    <property type="protein sequence ID" value="WLR41324.1"/>
    <property type="molecule type" value="Genomic_DNA"/>
</dbReference>
<protein>
    <submittedName>
        <fullName evidence="1">Uncharacterized protein</fullName>
    </submittedName>
</protein>
<proteinExistence type="predicted"/>
<keyword evidence="2" id="KW-1185">Reference proteome</keyword>
<gene>
    <name evidence="1" type="ORF">LC087_10340</name>
</gene>
<evidence type="ECO:0000313" key="2">
    <source>
        <dbReference type="Proteomes" id="UP001197974"/>
    </source>
</evidence>
<sequence>MVKHVVDTFTVEELDENGNLINVQYQVVEVKENATISQKVLD</sequence>
<reference evidence="1 2" key="1">
    <citation type="submission" date="2023-06" db="EMBL/GenBank/DDBJ databases">
        <title>Five Gram-positive bacteria isolated from mangrove sediments in Shenzhen, Guangdong, China.</title>
        <authorList>
            <person name="Yu S."/>
            <person name="Zheng W."/>
            <person name="Huang Y."/>
        </authorList>
    </citation>
    <scope>NUCLEOTIDE SEQUENCE [LARGE SCALE GENOMIC DNA]</scope>
    <source>
        <strain evidence="1 2">SaN35-3</strain>
    </source>
</reference>
<organism evidence="1 2">
    <name type="scientific">Bacillus carboniphilus</name>
    <dbReference type="NCBI Taxonomy" id="86663"/>
    <lineage>
        <taxon>Bacteria</taxon>
        <taxon>Bacillati</taxon>
        <taxon>Bacillota</taxon>
        <taxon>Bacilli</taxon>
        <taxon>Bacillales</taxon>
        <taxon>Bacillaceae</taxon>
        <taxon>Bacillus</taxon>
    </lineage>
</organism>